<reference evidence="7 8" key="1">
    <citation type="submission" date="2019-03" db="EMBL/GenBank/DDBJ databases">
        <title>Genomic Encyclopedia of Type Strains, Phase IV (KMG-IV): sequencing the most valuable type-strain genomes for metagenomic binning, comparative biology and taxonomic classification.</title>
        <authorList>
            <person name="Goeker M."/>
        </authorList>
    </citation>
    <scope>NUCLEOTIDE SEQUENCE [LARGE SCALE GENOMIC DNA]</scope>
    <source>
        <strain evidence="7 8">DSM 9035</strain>
    </source>
</reference>
<dbReference type="Proteomes" id="UP000294664">
    <property type="component" value="Unassembled WGS sequence"/>
</dbReference>
<evidence type="ECO:0000256" key="3">
    <source>
        <dbReference type="ARBA" id="ARBA00022692"/>
    </source>
</evidence>
<comment type="subcellular location">
    <subcellularLocation>
        <location evidence="1">Membrane</location>
    </subcellularLocation>
</comment>
<evidence type="ECO:0000256" key="5">
    <source>
        <dbReference type="ARBA" id="ARBA00023136"/>
    </source>
</evidence>
<protein>
    <submittedName>
        <fullName evidence="7">Proteolipid membrane potential modulator</fullName>
    </submittedName>
</protein>
<dbReference type="AlphaFoldDB" id="A0A4R3M7A7"/>
<evidence type="ECO:0000313" key="8">
    <source>
        <dbReference type="Proteomes" id="UP000294664"/>
    </source>
</evidence>
<dbReference type="RefSeq" id="WP_245504507.1">
    <property type="nucleotide sequence ID" value="NZ_SMAI01000001.1"/>
</dbReference>
<proteinExistence type="inferred from homology"/>
<evidence type="ECO:0000313" key="7">
    <source>
        <dbReference type="EMBL" id="TCT08149.1"/>
    </source>
</evidence>
<keyword evidence="5 6" id="KW-0472">Membrane</keyword>
<keyword evidence="4 6" id="KW-1133">Transmembrane helix</keyword>
<comment type="similarity">
    <text evidence="2">Belongs to the UPF0057 (PMP3) family.</text>
</comment>
<dbReference type="EMBL" id="SMAI01000001">
    <property type="protein sequence ID" value="TCT08149.1"/>
    <property type="molecule type" value="Genomic_DNA"/>
</dbReference>
<evidence type="ECO:0000256" key="1">
    <source>
        <dbReference type="ARBA" id="ARBA00004370"/>
    </source>
</evidence>
<keyword evidence="8" id="KW-1185">Reference proteome</keyword>
<accession>A0A4R3M7A7</accession>
<keyword evidence="3 6" id="KW-0812">Transmembrane</keyword>
<sequence length="67" mass="7835">MMYAVAVLLPWLALMLRGRVFQGIFCLILQITLIGWLPAAIWAVMVVNSDNQERRHRELLESLQNRR</sequence>
<evidence type="ECO:0000256" key="4">
    <source>
        <dbReference type="ARBA" id="ARBA00022989"/>
    </source>
</evidence>
<dbReference type="GO" id="GO:0016020">
    <property type="term" value="C:membrane"/>
    <property type="evidence" value="ECO:0007669"/>
    <property type="project" value="UniProtKB-SubCell"/>
</dbReference>
<feature type="transmembrane region" description="Helical" evidence="6">
    <location>
        <begin position="28"/>
        <end position="47"/>
    </location>
</feature>
<comment type="caution">
    <text evidence="7">The sequence shown here is derived from an EMBL/GenBank/DDBJ whole genome shotgun (WGS) entry which is preliminary data.</text>
</comment>
<organism evidence="7 8">
    <name type="scientific">Aquabacter spiritensis</name>
    <dbReference type="NCBI Taxonomy" id="933073"/>
    <lineage>
        <taxon>Bacteria</taxon>
        <taxon>Pseudomonadati</taxon>
        <taxon>Pseudomonadota</taxon>
        <taxon>Alphaproteobacteria</taxon>
        <taxon>Hyphomicrobiales</taxon>
        <taxon>Xanthobacteraceae</taxon>
        <taxon>Aquabacter</taxon>
    </lineage>
</organism>
<dbReference type="InterPro" id="IPR000612">
    <property type="entry name" value="PMP3"/>
</dbReference>
<evidence type="ECO:0000256" key="6">
    <source>
        <dbReference type="SAM" id="Phobius"/>
    </source>
</evidence>
<gene>
    <name evidence="7" type="ORF">EDC64_101671</name>
</gene>
<dbReference type="Pfam" id="PF01679">
    <property type="entry name" value="Pmp3"/>
    <property type="match status" value="1"/>
</dbReference>
<name>A0A4R3M7A7_9HYPH</name>
<evidence type="ECO:0000256" key="2">
    <source>
        <dbReference type="ARBA" id="ARBA00009530"/>
    </source>
</evidence>